<evidence type="ECO:0000313" key="27">
    <source>
        <dbReference type="EMBL" id="MEQ2294562.1"/>
    </source>
</evidence>
<dbReference type="InterPro" id="IPR012394">
    <property type="entry name" value="Aldehyde_DH_NAD(P)"/>
</dbReference>
<evidence type="ECO:0000256" key="23">
    <source>
        <dbReference type="ARBA" id="ARBA00048895"/>
    </source>
</evidence>
<name>A0ABV0YLG0_9TELE</name>
<keyword evidence="6" id="KW-0276">Fatty acid metabolism</keyword>
<evidence type="ECO:0000256" key="5">
    <source>
        <dbReference type="ARBA" id="ARBA00022824"/>
    </source>
</evidence>
<evidence type="ECO:0000256" key="11">
    <source>
        <dbReference type="ARBA" id="ARBA00024226"/>
    </source>
</evidence>
<evidence type="ECO:0000256" key="12">
    <source>
        <dbReference type="ARBA" id="ARBA00039117"/>
    </source>
</evidence>
<evidence type="ECO:0000256" key="14">
    <source>
        <dbReference type="ARBA" id="ARBA00042336"/>
    </source>
</evidence>
<comment type="catalytic activity">
    <reaction evidence="19">
        <text>dodecanoate + NADH + 2 H(+) = dodecanal + NAD(+) + H2O</text>
        <dbReference type="Rhea" id="RHEA:44168"/>
        <dbReference type="ChEBI" id="CHEBI:15377"/>
        <dbReference type="ChEBI" id="CHEBI:15378"/>
        <dbReference type="ChEBI" id="CHEBI:18262"/>
        <dbReference type="ChEBI" id="CHEBI:27836"/>
        <dbReference type="ChEBI" id="CHEBI:57540"/>
        <dbReference type="ChEBI" id="CHEBI:57945"/>
    </reaction>
</comment>
<keyword evidence="10" id="KW-0472">Membrane</keyword>
<feature type="domain" description="Aldehyde dehydrogenase" evidence="26">
    <location>
        <begin position="26"/>
        <end position="125"/>
    </location>
</feature>
<comment type="catalytic activity">
    <reaction evidence="20">
        <text>22-oxodocosanoate + NAD(+) + H2O = docosanedioate + NADH + 2 H(+)</text>
        <dbReference type="Rhea" id="RHEA:39015"/>
        <dbReference type="ChEBI" id="CHEBI:15377"/>
        <dbReference type="ChEBI" id="CHEBI:15378"/>
        <dbReference type="ChEBI" id="CHEBI:57540"/>
        <dbReference type="ChEBI" id="CHEBI:57945"/>
        <dbReference type="ChEBI" id="CHEBI:76298"/>
        <dbReference type="ChEBI" id="CHEBI:76299"/>
    </reaction>
</comment>
<keyword evidence="8" id="KW-1133">Transmembrane helix</keyword>
<dbReference type="InterPro" id="IPR016161">
    <property type="entry name" value="Ald_DH/histidinol_DH"/>
</dbReference>
<evidence type="ECO:0000256" key="18">
    <source>
        <dbReference type="ARBA" id="ARBA00047959"/>
    </source>
</evidence>
<evidence type="ECO:0000256" key="25">
    <source>
        <dbReference type="ARBA" id="ARBA00049148"/>
    </source>
</evidence>
<gene>
    <name evidence="27" type="ORF">AMECASPLE_005206</name>
</gene>
<evidence type="ECO:0000256" key="24">
    <source>
        <dbReference type="ARBA" id="ARBA00048972"/>
    </source>
</evidence>
<keyword evidence="9" id="KW-0560">Oxidoreductase</keyword>
<dbReference type="SUPFAM" id="SSF53720">
    <property type="entry name" value="ALDH-like"/>
    <property type="match status" value="1"/>
</dbReference>
<dbReference type="InterPro" id="IPR015590">
    <property type="entry name" value="Aldehyde_DH_dom"/>
</dbReference>
<evidence type="ECO:0000256" key="19">
    <source>
        <dbReference type="ARBA" id="ARBA00048322"/>
    </source>
</evidence>
<evidence type="ECO:0000256" key="1">
    <source>
        <dbReference type="ARBA" id="ARBA00004131"/>
    </source>
</evidence>
<evidence type="ECO:0000259" key="26">
    <source>
        <dbReference type="Pfam" id="PF00171"/>
    </source>
</evidence>
<sequence>MGSYFEKQLEKKFSKKRSEMTAERCPIVLRDVKPEAAVMQEEIFGPLLPILPVSGLDEAIKFINKGEKPLALYVFSADEKVINRMRDETSSGGFLANDCLVHFSVNSLPFGGVGKSTQDHYKKPYITHYL</sequence>
<comment type="catalytic activity">
    <reaction evidence="23">
        <text>a fatty aldehyde + NAD(+) + H2O = a fatty acid + NADH + 2 H(+)</text>
        <dbReference type="Rhea" id="RHEA:49832"/>
        <dbReference type="ChEBI" id="CHEBI:15377"/>
        <dbReference type="ChEBI" id="CHEBI:15378"/>
        <dbReference type="ChEBI" id="CHEBI:28868"/>
        <dbReference type="ChEBI" id="CHEBI:35746"/>
        <dbReference type="ChEBI" id="CHEBI:57540"/>
        <dbReference type="ChEBI" id="CHEBI:57945"/>
    </reaction>
</comment>
<keyword evidence="28" id="KW-1185">Reference proteome</keyword>
<evidence type="ECO:0000256" key="21">
    <source>
        <dbReference type="ARBA" id="ARBA00048648"/>
    </source>
</evidence>
<evidence type="ECO:0000256" key="20">
    <source>
        <dbReference type="ARBA" id="ARBA00048607"/>
    </source>
</evidence>
<organism evidence="27 28">
    <name type="scientific">Ameca splendens</name>
    <dbReference type="NCBI Taxonomy" id="208324"/>
    <lineage>
        <taxon>Eukaryota</taxon>
        <taxon>Metazoa</taxon>
        <taxon>Chordata</taxon>
        <taxon>Craniata</taxon>
        <taxon>Vertebrata</taxon>
        <taxon>Euteleostomi</taxon>
        <taxon>Actinopterygii</taxon>
        <taxon>Neopterygii</taxon>
        <taxon>Teleostei</taxon>
        <taxon>Neoteleostei</taxon>
        <taxon>Acanthomorphata</taxon>
        <taxon>Ovalentaria</taxon>
        <taxon>Atherinomorphae</taxon>
        <taxon>Cyprinodontiformes</taxon>
        <taxon>Goodeidae</taxon>
        <taxon>Ameca</taxon>
    </lineage>
</organism>
<comment type="catalytic activity">
    <reaction evidence="15">
        <text>2,6,10,14-tetramethylpentadecanal + NAD(+) + H2O = 2,6,10,14-tetramethylpentadecanoate + NADH + 2 H(+)</text>
        <dbReference type="Rhea" id="RHEA:44016"/>
        <dbReference type="ChEBI" id="CHEBI:15377"/>
        <dbReference type="ChEBI" id="CHEBI:15378"/>
        <dbReference type="ChEBI" id="CHEBI:49189"/>
        <dbReference type="ChEBI" id="CHEBI:57540"/>
        <dbReference type="ChEBI" id="CHEBI:57945"/>
        <dbReference type="ChEBI" id="CHEBI:77268"/>
    </reaction>
</comment>
<evidence type="ECO:0000256" key="13">
    <source>
        <dbReference type="ARBA" id="ARBA00039622"/>
    </source>
</evidence>
<comment type="catalytic activity">
    <reaction evidence="16">
        <text>heptanal + NAD(+) + H2O = heptanoate + NADH + 2 H(+)</text>
        <dbReference type="Rhea" id="RHEA:44108"/>
        <dbReference type="ChEBI" id="CHEBI:15377"/>
        <dbReference type="ChEBI" id="CHEBI:15378"/>
        <dbReference type="ChEBI" id="CHEBI:32362"/>
        <dbReference type="ChEBI" id="CHEBI:34787"/>
        <dbReference type="ChEBI" id="CHEBI:57540"/>
        <dbReference type="ChEBI" id="CHEBI:57945"/>
    </reaction>
</comment>
<evidence type="ECO:0000256" key="22">
    <source>
        <dbReference type="ARBA" id="ARBA00048826"/>
    </source>
</evidence>
<comment type="catalytic activity">
    <reaction evidence="24">
        <text>decanal + NAD(+) + H2O = decanoate + NADH + 2 H(+)</text>
        <dbReference type="Rhea" id="RHEA:44104"/>
        <dbReference type="ChEBI" id="CHEBI:15377"/>
        <dbReference type="ChEBI" id="CHEBI:15378"/>
        <dbReference type="ChEBI" id="CHEBI:27689"/>
        <dbReference type="ChEBI" id="CHEBI:31457"/>
        <dbReference type="ChEBI" id="CHEBI:57540"/>
        <dbReference type="ChEBI" id="CHEBI:57945"/>
    </reaction>
</comment>
<evidence type="ECO:0000256" key="4">
    <source>
        <dbReference type="ARBA" id="ARBA00022692"/>
    </source>
</evidence>
<comment type="catalytic activity">
    <reaction evidence="21">
        <text>octadecanal + NAD(+) + H2O = octadecanoate + NADH + 2 H(+)</text>
        <dbReference type="Rhea" id="RHEA:44020"/>
        <dbReference type="ChEBI" id="CHEBI:15377"/>
        <dbReference type="ChEBI" id="CHEBI:15378"/>
        <dbReference type="ChEBI" id="CHEBI:17034"/>
        <dbReference type="ChEBI" id="CHEBI:25629"/>
        <dbReference type="ChEBI" id="CHEBI:57540"/>
        <dbReference type="ChEBI" id="CHEBI:57945"/>
    </reaction>
</comment>
<evidence type="ECO:0000313" key="28">
    <source>
        <dbReference type="Proteomes" id="UP001469553"/>
    </source>
</evidence>
<dbReference type="Gene3D" id="3.40.309.10">
    <property type="entry name" value="Aldehyde Dehydrogenase, Chain A, domain 2"/>
    <property type="match status" value="1"/>
</dbReference>
<evidence type="ECO:0000256" key="3">
    <source>
        <dbReference type="ARBA" id="ARBA00009986"/>
    </source>
</evidence>
<comment type="similarity">
    <text evidence="3">Belongs to the aldehyde dehydrogenase family.</text>
</comment>
<protein>
    <recommendedName>
        <fullName evidence="13">Aldehyde dehydrogenase family 3 member A2</fullName>
        <ecNumber evidence="11">1.2.1.3</ecNumber>
        <ecNumber evidence="12">1.2.1.94</ecNumber>
    </recommendedName>
    <alternativeName>
        <fullName evidence="14">Fatty aldehyde dehydrogenase</fullName>
    </alternativeName>
</protein>
<proteinExistence type="inferred from homology"/>
<evidence type="ECO:0000256" key="7">
    <source>
        <dbReference type="ARBA" id="ARBA00022848"/>
    </source>
</evidence>
<comment type="catalytic activity">
    <reaction evidence="18">
        <text>tetradecanal + NAD(+) + H2O = tetradecanoate + NADH + 2 H(+)</text>
        <dbReference type="Rhea" id="RHEA:44172"/>
        <dbReference type="ChEBI" id="CHEBI:15377"/>
        <dbReference type="ChEBI" id="CHEBI:15378"/>
        <dbReference type="ChEBI" id="CHEBI:30807"/>
        <dbReference type="ChEBI" id="CHEBI:57540"/>
        <dbReference type="ChEBI" id="CHEBI:57945"/>
        <dbReference type="ChEBI" id="CHEBI:84067"/>
    </reaction>
</comment>
<keyword evidence="6" id="KW-0443">Lipid metabolism</keyword>
<keyword evidence="4" id="KW-0812">Transmembrane</keyword>
<dbReference type="InterPro" id="IPR016163">
    <property type="entry name" value="Ald_DH_C"/>
</dbReference>
<evidence type="ECO:0000256" key="15">
    <source>
        <dbReference type="ARBA" id="ARBA00047498"/>
    </source>
</evidence>
<accession>A0ABV0YLG0</accession>
<comment type="subcellular location">
    <subcellularLocation>
        <location evidence="1">Endoplasmic reticulum membrane</location>
        <topology evidence="1">Single-pass membrane protein</topology>
        <orientation evidence="1">Cytoplasmic side</orientation>
    </subcellularLocation>
    <subcellularLocation>
        <location evidence="2">Microsome membrane</location>
    </subcellularLocation>
</comment>
<evidence type="ECO:0000256" key="8">
    <source>
        <dbReference type="ARBA" id="ARBA00022989"/>
    </source>
</evidence>
<dbReference type="PANTHER" id="PTHR43570">
    <property type="entry name" value="ALDEHYDE DEHYDROGENASE"/>
    <property type="match status" value="1"/>
</dbReference>
<dbReference type="EMBL" id="JAHRIP010037854">
    <property type="protein sequence ID" value="MEQ2294562.1"/>
    <property type="molecule type" value="Genomic_DNA"/>
</dbReference>
<comment type="caution">
    <text evidence="27">The sequence shown here is derived from an EMBL/GenBank/DDBJ whole genome shotgun (WGS) entry which is preliminary data.</text>
</comment>
<evidence type="ECO:0000256" key="10">
    <source>
        <dbReference type="ARBA" id="ARBA00023136"/>
    </source>
</evidence>
<dbReference type="EC" id="1.2.1.3" evidence="11"/>
<evidence type="ECO:0000256" key="9">
    <source>
        <dbReference type="ARBA" id="ARBA00023002"/>
    </source>
</evidence>
<comment type="catalytic activity">
    <reaction evidence="17">
        <text>(2E,6E)-farnesal + NAD(+) + H2O = (2E,6E)-farnesoate + NADH + 2 H(+)</text>
        <dbReference type="Rhea" id="RHEA:24216"/>
        <dbReference type="ChEBI" id="CHEBI:15377"/>
        <dbReference type="ChEBI" id="CHEBI:15378"/>
        <dbReference type="ChEBI" id="CHEBI:15894"/>
        <dbReference type="ChEBI" id="CHEBI:57540"/>
        <dbReference type="ChEBI" id="CHEBI:57945"/>
        <dbReference type="ChEBI" id="CHEBI:83276"/>
        <dbReference type="EC" id="1.2.1.94"/>
    </reaction>
</comment>
<keyword evidence="5" id="KW-0256">Endoplasmic reticulum</keyword>
<reference evidence="27 28" key="1">
    <citation type="submission" date="2021-06" db="EMBL/GenBank/DDBJ databases">
        <authorList>
            <person name="Palmer J.M."/>
        </authorList>
    </citation>
    <scope>NUCLEOTIDE SEQUENCE [LARGE SCALE GENOMIC DNA]</scope>
    <source>
        <strain evidence="27 28">AS_MEX2019</strain>
        <tissue evidence="27">Muscle</tissue>
    </source>
</reference>
<dbReference type="Pfam" id="PF00171">
    <property type="entry name" value="Aldedh"/>
    <property type="match status" value="1"/>
</dbReference>
<evidence type="ECO:0000256" key="16">
    <source>
        <dbReference type="ARBA" id="ARBA00047531"/>
    </source>
</evidence>
<dbReference type="EC" id="1.2.1.94" evidence="12"/>
<dbReference type="Proteomes" id="UP001469553">
    <property type="component" value="Unassembled WGS sequence"/>
</dbReference>
<comment type="catalytic activity">
    <reaction evidence="22">
        <text>(2E)-hexadecenal + NAD(+) + H2O = (E)-hexadec-2-enoate + NADH + 2 H(+)</text>
        <dbReference type="Rhea" id="RHEA:36135"/>
        <dbReference type="ChEBI" id="CHEBI:15377"/>
        <dbReference type="ChEBI" id="CHEBI:15378"/>
        <dbReference type="ChEBI" id="CHEBI:17585"/>
        <dbReference type="ChEBI" id="CHEBI:57540"/>
        <dbReference type="ChEBI" id="CHEBI:57945"/>
        <dbReference type="ChEBI" id="CHEBI:72745"/>
    </reaction>
</comment>
<keyword evidence="7" id="KW-0492">Microsome</keyword>
<evidence type="ECO:0000256" key="2">
    <source>
        <dbReference type="ARBA" id="ARBA00004524"/>
    </source>
</evidence>
<comment type="catalytic activity">
    <reaction evidence="25">
        <text>hexadecanoate + NADH + 2 H(+) = hexadecanal + NAD(+) + H2O</text>
        <dbReference type="Rhea" id="RHEA:33739"/>
        <dbReference type="ChEBI" id="CHEBI:7896"/>
        <dbReference type="ChEBI" id="CHEBI:15377"/>
        <dbReference type="ChEBI" id="CHEBI:15378"/>
        <dbReference type="ChEBI" id="CHEBI:17600"/>
        <dbReference type="ChEBI" id="CHEBI:57540"/>
        <dbReference type="ChEBI" id="CHEBI:57945"/>
    </reaction>
</comment>
<dbReference type="PANTHER" id="PTHR43570:SF9">
    <property type="entry name" value="ALDEHYDE DEHYDROGENASE FAMILY 3 MEMBER A2"/>
    <property type="match status" value="1"/>
</dbReference>
<evidence type="ECO:0000256" key="17">
    <source>
        <dbReference type="ARBA" id="ARBA00047920"/>
    </source>
</evidence>
<evidence type="ECO:0000256" key="6">
    <source>
        <dbReference type="ARBA" id="ARBA00022832"/>
    </source>
</evidence>